<feature type="compositionally biased region" description="Basic and acidic residues" evidence="1">
    <location>
        <begin position="148"/>
        <end position="164"/>
    </location>
</feature>
<feature type="region of interest" description="Disordered" evidence="1">
    <location>
        <begin position="144"/>
        <end position="181"/>
    </location>
</feature>
<name>A0A4R3NDJ7_9HYPH</name>
<dbReference type="RefSeq" id="WP_132314111.1">
    <property type="nucleotide sequence ID" value="NZ_SMAR01000051.1"/>
</dbReference>
<dbReference type="AlphaFoldDB" id="A0A4R3NDJ7"/>
<evidence type="ECO:0000313" key="2">
    <source>
        <dbReference type="EMBL" id="TCT29614.1"/>
    </source>
</evidence>
<reference evidence="2 3" key="1">
    <citation type="submission" date="2019-03" db="EMBL/GenBank/DDBJ databases">
        <title>Freshwater and sediment microbial communities from various areas in North America, analyzing microbe dynamics in response to fracking.</title>
        <authorList>
            <person name="Lamendella R."/>
        </authorList>
    </citation>
    <scope>NUCLEOTIDE SEQUENCE [LARGE SCALE GENOMIC DNA]</scope>
    <source>
        <strain evidence="2 3">175.2</strain>
    </source>
</reference>
<comment type="caution">
    <text evidence="2">The sequence shown here is derived from an EMBL/GenBank/DDBJ whole genome shotgun (WGS) entry which is preliminary data.</text>
</comment>
<proteinExistence type="predicted"/>
<keyword evidence="3" id="KW-1185">Reference proteome</keyword>
<organism evidence="2 3">
    <name type="scientific">Martelella mediterranea</name>
    <dbReference type="NCBI Taxonomy" id="293089"/>
    <lineage>
        <taxon>Bacteria</taxon>
        <taxon>Pseudomonadati</taxon>
        <taxon>Pseudomonadota</taxon>
        <taxon>Alphaproteobacteria</taxon>
        <taxon>Hyphomicrobiales</taxon>
        <taxon>Aurantimonadaceae</taxon>
        <taxon>Martelella</taxon>
    </lineage>
</organism>
<evidence type="ECO:0008006" key="4">
    <source>
        <dbReference type="Google" id="ProtNLM"/>
    </source>
</evidence>
<dbReference type="Gene3D" id="1.10.10.10">
    <property type="entry name" value="Winged helix-like DNA-binding domain superfamily/Winged helix DNA-binding domain"/>
    <property type="match status" value="1"/>
</dbReference>
<sequence>MSIGIMSRIFRTPFGTSSRKMLAVRLADFADDEGRGIWPTVARLSRETDLSERTVQRLLREFVSEGLLVVVRENTGRRGEGTRYDFDMKVLHDLGAQKGDSDGCHHVGGDTVSPVGTGDIDDTTGDAECVHGCHHDTLTVIEPPIEPLTERDARERADEIRSEETSSQTPNEQKSKKAIEKDLKRVHPDWPTYVDDSDAEVRKAWFALSDGEREEAAERMGDYVAAVKSLGRQRFCRFSTYLSEKRWQKLPPPVKADSGPTRAPTFGKAWMAARLALLSEPSARLSPLTAFQERLIASGQQSRDDLIREKQQKQGWPKVNMMHEQAERDPRKGDVVSPEIASLGGRFEAVRVGSDEWESWKHEHAERGWPWLPDTGRHEWVYFPRLDGGKPSDALSAFFEKLEHMQGREAAE</sequence>
<evidence type="ECO:0000256" key="1">
    <source>
        <dbReference type="SAM" id="MobiDB-lite"/>
    </source>
</evidence>
<dbReference type="InterPro" id="IPR036388">
    <property type="entry name" value="WH-like_DNA-bd_sf"/>
</dbReference>
<dbReference type="OrthoDB" id="7864318at2"/>
<dbReference type="Proteomes" id="UP000295097">
    <property type="component" value="Unassembled WGS sequence"/>
</dbReference>
<protein>
    <recommendedName>
        <fullName evidence="4">Helix-turn-helix protein</fullName>
    </recommendedName>
</protein>
<dbReference type="Pfam" id="PF13730">
    <property type="entry name" value="HTH_36"/>
    <property type="match status" value="1"/>
</dbReference>
<gene>
    <name evidence="2" type="ORF">EDC90_105111</name>
</gene>
<dbReference type="EMBL" id="SMAR01000051">
    <property type="protein sequence ID" value="TCT29614.1"/>
    <property type="molecule type" value="Genomic_DNA"/>
</dbReference>
<accession>A0A4R3NDJ7</accession>
<evidence type="ECO:0000313" key="3">
    <source>
        <dbReference type="Proteomes" id="UP000295097"/>
    </source>
</evidence>